<keyword evidence="2" id="KW-1185">Reference proteome</keyword>
<gene>
    <name evidence="1" type="ordered locus">DGo_PD0020</name>
</gene>
<dbReference type="AlphaFoldDB" id="H8H3J7"/>
<protein>
    <submittedName>
        <fullName evidence="1">Uncharacterized protein</fullName>
    </submittedName>
</protein>
<evidence type="ECO:0000313" key="2">
    <source>
        <dbReference type="Proteomes" id="UP000007575"/>
    </source>
</evidence>
<dbReference type="KEGG" id="dgo:DGo_PD0020"/>
<dbReference type="HOGENOM" id="CLU_1313728_0_0_0"/>
<proteinExistence type="predicted"/>
<name>H8H3J7_DEIGI</name>
<organism evidence="1 2">
    <name type="scientific">Deinococcus gobiensis (strain DSM 21396 / JCM 16679 / CGMCC 1.7299 / I-0)</name>
    <dbReference type="NCBI Taxonomy" id="745776"/>
    <lineage>
        <taxon>Bacteria</taxon>
        <taxon>Thermotogati</taxon>
        <taxon>Deinococcota</taxon>
        <taxon>Deinococci</taxon>
        <taxon>Deinococcales</taxon>
        <taxon>Deinococcaceae</taxon>
        <taxon>Deinococcus</taxon>
    </lineage>
</organism>
<reference evidence="1 2" key="1">
    <citation type="journal article" date="2012" name="PLoS ONE">
        <title>Genome sequence and transcriptome analysis of the radioresistant bacterium Deinococcus gobiensis: insights into the extreme environmental adaptations.</title>
        <authorList>
            <person name="Yuan M."/>
            <person name="Chen M."/>
            <person name="Zhang W."/>
            <person name="Lu W."/>
            <person name="Wang J."/>
            <person name="Yang M."/>
            <person name="Zhao P."/>
            <person name="Tang R."/>
            <person name="Li X."/>
            <person name="Hao Y."/>
            <person name="Zhou Z."/>
            <person name="Zhan Y."/>
            <person name="Yu H."/>
            <person name="Teng C."/>
            <person name="Yan Y."/>
            <person name="Ping S."/>
            <person name="Wang Y."/>
            <person name="Lin M."/>
        </authorList>
    </citation>
    <scope>NUCLEOTIDE SEQUENCE [LARGE SCALE GENOMIC DNA]</scope>
    <source>
        <strain evidence="2">DSM 21396 / JCM 16679 / CGMCC 1.7299 / I-0</strain>
        <plasmid evidence="1">P4</plasmid>
    </source>
</reference>
<dbReference type="Proteomes" id="UP000007575">
    <property type="component" value="Plasmid P4"/>
</dbReference>
<geneLocation type="plasmid" evidence="1 2">
    <name>P4</name>
</geneLocation>
<sequence length="209" mass="23240">MSDPVLFSSLTVRQAVVDDTQRLWIAFEEGFWLWVDLAGYLENQAVTSLPPYNATQEGMDLRLSPQSQLSLPLLFQPTQAGLEQGICVCAIRRSKESWYRPLRLTGVVSRRRSKPSVHLLTRGLTLSADELRQAAQAHAISVPSFLYRLDDLCHLLEGSRLSVSNVFHAPWQLTSAQVGYPTLWAAILNGQIGLVEQVIVAKANRKGGN</sequence>
<accession>H8H3J7</accession>
<evidence type="ECO:0000313" key="1">
    <source>
        <dbReference type="EMBL" id="AFD28094.1"/>
    </source>
</evidence>
<keyword evidence="1" id="KW-0614">Plasmid</keyword>
<dbReference type="EMBL" id="CP002195">
    <property type="protein sequence ID" value="AFD28094.1"/>
    <property type="molecule type" value="Genomic_DNA"/>
</dbReference>